<comment type="pathway">
    <text evidence="1">Glycan biosynthesis; trehalose biosynthesis.</text>
</comment>
<comment type="cofactor">
    <cofactor evidence="1">
        <name>Mg(2+)</name>
        <dbReference type="ChEBI" id="CHEBI:18420"/>
    </cofactor>
</comment>
<dbReference type="InterPro" id="IPR036412">
    <property type="entry name" value="HAD-like_sf"/>
</dbReference>
<dbReference type="Gene3D" id="3.30.70.1020">
    <property type="entry name" value="Trehalose-6-phosphate phosphatase related protein, domain 2"/>
    <property type="match status" value="1"/>
</dbReference>
<dbReference type="AlphaFoldDB" id="A0A1N7J676"/>
<dbReference type="InterPro" id="IPR003337">
    <property type="entry name" value="Trehalose_PPase"/>
</dbReference>
<evidence type="ECO:0000256" key="1">
    <source>
        <dbReference type="RuleBase" id="RU361117"/>
    </source>
</evidence>
<organism evidence="2 3">
    <name type="scientific">Corynebacterium appendicis CIP 107643</name>
    <dbReference type="NCBI Taxonomy" id="1161099"/>
    <lineage>
        <taxon>Bacteria</taxon>
        <taxon>Bacillati</taxon>
        <taxon>Actinomycetota</taxon>
        <taxon>Actinomycetes</taxon>
        <taxon>Mycobacteriales</taxon>
        <taxon>Corynebacteriaceae</taxon>
        <taxon>Corynebacterium</taxon>
    </lineage>
</organism>
<protein>
    <recommendedName>
        <fullName evidence="1">Trehalose 6-phosphate phosphatase</fullName>
        <ecNumber evidence="1">3.1.3.12</ecNumber>
    </recommendedName>
</protein>
<comment type="similarity">
    <text evidence="1">Belongs to the trehalose phosphatase family.</text>
</comment>
<sequence>MTLPDPHATLDRLAHSDSLLVCMDFDGTICPLGTDAYSVTPDPRAIAALEALAGLPGTDVAILSGRHLDGLRRVCPLGPPVSLVGSHGAEPTSGGPALSDDDRAYLADIQAALEELITGHPGTFVETKPYQRVLHVVQLAETDPDAAASLLQQALALPTGKRPVIPGHNIVEFSAIGITKGTWLAAEKNGYAATLFAGDDVTDETALAVLDIYGADVGIKVRRTDSAGGSPAHDTAAKYQLGSVADVANFLTELAAARRSARS</sequence>
<dbReference type="RefSeq" id="WP_076598964.1">
    <property type="nucleotide sequence ID" value="NZ_CP046976.1"/>
</dbReference>
<keyword evidence="1" id="KW-0479">Metal-binding</keyword>
<gene>
    <name evidence="2" type="ORF">SAMN05444817_10453</name>
</gene>
<dbReference type="Proteomes" id="UP000186292">
    <property type="component" value="Unassembled WGS sequence"/>
</dbReference>
<comment type="function">
    <text evidence="1">Removes the phosphate from trehalose 6-phosphate to produce free trehalose.</text>
</comment>
<proteinExistence type="inferred from homology"/>
<dbReference type="UniPathway" id="UPA00299"/>
<dbReference type="GO" id="GO:0046872">
    <property type="term" value="F:metal ion binding"/>
    <property type="evidence" value="ECO:0007669"/>
    <property type="project" value="UniProtKB-KW"/>
</dbReference>
<dbReference type="Pfam" id="PF02358">
    <property type="entry name" value="Trehalose_PPase"/>
    <property type="match status" value="1"/>
</dbReference>
<keyword evidence="1" id="KW-0460">Magnesium</keyword>
<dbReference type="Gene3D" id="3.40.50.1000">
    <property type="entry name" value="HAD superfamily/HAD-like"/>
    <property type="match status" value="1"/>
</dbReference>
<dbReference type="OrthoDB" id="9816160at2"/>
<dbReference type="GO" id="GO:0004805">
    <property type="term" value="F:trehalose-phosphatase activity"/>
    <property type="evidence" value="ECO:0007669"/>
    <property type="project" value="UniProtKB-EC"/>
</dbReference>
<dbReference type="EMBL" id="FTOF01000004">
    <property type="protein sequence ID" value="SIS44868.1"/>
    <property type="molecule type" value="Genomic_DNA"/>
</dbReference>
<comment type="catalytic activity">
    <reaction evidence="1">
        <text>alpha,alpha-trehalose 6-phosphate + H2O = alpha,alpha-trehalose + phosphate</text>
        <dbReference type="Rhea" id="RHEA:23420"/>
        <dbReference type="ChEBI" id="CHEBI:15377"/>
        <dbReference type="ChEBI" id="CHEBI:16551"/>
        <dbReference type="ChEBI" id="CHEBI:43474"/>
        <dbReference type="ChEBI" id="CHEBI:58429"/>
        <dbReference type="EC" id="3.1.3.12"/>
    </reaction>
</comment>
<keyword evidence="1" id="KW-0378">Hydrolase</keyword>
<evidence type="ECO:0000313" key="3">
    <source>
        <dbReference type="Proteomes" id="UP000186292"/>
    </source>
</evidence>
<reference evidence="3" key="1">
    <citation type="submission" date="2017-01" db="EMBL/GenBank/DDBJ databases">
        <authorList>
            <person name="Varghese N."/>
            <person name="Submissions S."/>
        </authorList>
    </citation>
    <scope>NUCLEOTIDE SEQUENCE [LARGE SCALE GENOMIC DNA]</scope>
    <source>
        <strain evidence="3">DSM 44531</strain>
    </source>
</reference>
<dbReference type="SUPFAM" id="SSF56784">
    <property type="entry name" value="HAD-like"/>
    <property type="match status" value="1"/>
</dbReference>
<dbReference type="GO" id="GO:0005992">
    <property type="term" value="P:trehalose biosynthetic process"/>
    <property type="evidence" value="ECO:0007669"/>
    <property type="project" value="UniProtKB-UniPathway"/>
</dbReference>
<dbReference type="InterPro" id="IPR023214">
    <property type="entry name" value="HAD_sf"/>
</dbReference>
<dbReference type="STRING" id="1161099.SAMN05444817_10453"/>
<dbReference type="NCBIfam" id="TIGR00685">
    <property type="entry name" value="T6PP"/>
    <property type="match status" value="1"/>
</dbReference>
<evidence type="ECO:0000313" key="2">
    <source>
        <dbReference type="EMBL" id="SIS44868.1"/>
    </source>
</evidence>
<accession>A0A1N7J676</accession>
<name>A0A1N7J676_9CORY</name>
<dbReference type="EC" id="3.1.3.12" evidence="1"/>
<keyword evidence="3" id="KW-1185">Reference proteome</keyword>